<sequence length="171" mass="19478">MKVYSVSLVLIICYCDQNDEYFIFQVAQIPEEWIDYAQVACLVMALALCILHFFKFRSNLKLALTLIAITLALWSANIYFTCCNMHNNSECYFLIGFITLEDLLTIIFCVLIKRLKKTVVTVLLSMSTAFLITGVVLFFVDRNNHLLSELAGGFWNTSVAILALLYASFLK</sequence>
<protein>
    <submittedName>
        <fullName evidence="3">Uncharacterized protein</fullName>
    </submittedName>
</protein>
<evidence type="ECO:0000256" key="1">
    <source>
        <dbReference type="SAM" id="Phobius"/>
    </source>
</evidence>
<keyword evidence="1" id="KW-1133">Transmembrane helix</keyword>
<keyword evidence="2" id="KW-1185">Reference proteome</keyword>
<accession>A0AA85J4P8</accession>
<reference evidence="3" key="2">
    <citation type="submission" date="2023-11" db="UniProtKB">
        <authorList>
            <consortium name="WormBaseParasite"/>
        </authorList>
    </citation>
    <scope>IDENTIFICATION</scope>
</reference>
<keyword evidence="1" id="KW-0812">Transmembrane</keyword>
<dbReference type="Proteomes" id="UP000050795">
    <property type="component" value="Unassembled WGS sequence"/>
</dbReference>
<name>A0AA85J4P8_TRIRE</name>
<feature type="transmembrane region" description="Helical" evidence="1">
    <location>
        <begin position="152"/>
        <end position="170"/>
    </location>
</feature>
<feature type="transmembrane region" description="Helical" evidence="1">
    <location>
        <begin position="61"/>
        <end position="80"/>
    </location>
</feature>
<reference evidence="2" key="1">
    <citation type="submission" date="2022-06" db="EMBL/GenBank/DDBJ databases">
        <authorList>
            <person name="Berger JAMES D."/>
            <person name="Berger JAMES D."/>
        </authorList>
    </citation>
    <scope>NUCLEOTIDE SEQUENCE [LARGE SCALE GENOMIC DNA]</scope>
</reference>
<feature type="transmembrane region" description="Helical" evidence="1">
    <location>
        <begin position="92"/>
        <end position="112"/>
    </location>
</feature>
<dbReference type="WBParaSite" id="TREG1_128680.6">
    <property type="protein sequence ID" value="TREG1_128680.6"/>
    <property type="gene ID" value="TREG1_128680"/>
</dbReference>
<feature type="transmembrane region" description="Helical" evidence="1">
    <location>
        <begin position="33"/>
        <end position="54"/>
    </location>
</feature>
<proteinExistence type="predicted"/>
<evidence type="ECO:0000313" key="2">
    <source>
        <dbReference type="Proteomes" id="UP000050795"/>
    </source>
</evidence>
<keyword evidence="1" id="KW-0472">Membrane</keyword>
<evidence type="ECO:0000313" key="3">
    <source>
        <dbReference type="WBParaSite" id="TREG1_128680.6"/>
    </source>
</evidence>
<organism evidence="2 3">
    <name type="scientific">Trichobilharzia regenti</name>
    <name type="common">Nasal bird schistosome</name>
    <dbReference type="NCBI Taxonomy" id="157069"/>
    <lineage>
        <taxon>Eukaryota</taxon>
        <taxon>Metazoa</taxon>
        <taxon>Spiralia</taxon>
        <taxon>Lophotrochozoa</taxon>
        <taxon>Platyhelminthes</taxon>
        <taxon>Trematoda</taxon>
        <taxon>Digenea</taxon>
        <taxon>Strigeidida</taxon>
        <taxon>Schistosomatoidea</taxon>
        <taxon>Schistosomatidae</taxon>
        <taxon>Trichobilharzia</taxon>
    </lineage>
</organism>
<feature type="transmembrane region" description="Helical" evidence="1">
    <location>
        <begin position="119"/>
        <end position="140"/>
    </location>
</feature>
<dbReference type="AlphaFoldDB" id="A0AA85J4P8"/>